<dbReference type="PANTHER" id="PTHR30011">
    <property type="entry name" value="ALKANESULFONATE MONOOXYGENASE-RELATED"/>
    <property type="match status" value="1"/>
</dbReference>
<feature type="binding site" evidence="6">
    <location>
        <position position="164"/>
    </location>
    <ligand>
        <name>FMN</name>
        <dbReference type="ChEBI" id="CHEBI:58210"/>
    </ligand>
</feature>
<organism evidence="8 9">
    <name type="scientific">Conyzicola lurida</name>
    <dbReference type="NCBI Taxonomy" id="1172621"/>
    <lineage>
        <taxon>Bacteria</taxon>
        <taxon>Bacillati</taxon>
        <taxon>Actinomycetota</taxon>
        <taxon>Actinomycetes</taxon>
        <taxon>Micrococcales</taxon>
        <taxon>Microbacteriaceae</taxon>
        <taxon>Conyzicola</taxon>
    </lineage>
</organism>
<feature type="binding site" evidence="6">
    <location>
        <position position="160"/>
    </location>
    <ligand>
        <name>FMN</name>
        <dbReference type="ChEBI" id="CHEBI:58210"/>
    </ligand>
</feature>
<dbReference type="PIRSF" id="PIRSF000337">
    <property type="entry name" value="NTA_MOA"/>
    <property type="match status" value="1"/>
</dbReference>
<feature type="binding site" evidence="6">
    <location>
        <position position="235"/>
    </location>
    <ligand>
        <name>FMN</name>
        <dbReference type="ChEBI" id="CHEBI:58210"/>
    </ligand>
</feature>
<dbReference type="NCBIfam" id="TIGR03860">
    <property type="entry name" value="FMN_nitrolo"/>
    <property type="match status" value="1"/>
</dbReference>
<dbReference type="InterPro" id="IPR011251">
    <property type="entry name" value="Luciferase-like_dom"/>
</dbReference>
<evidence type="ECO:0000313" key="9">
    <source>
        <dbReference type="Proteomes" id="UP000536685"/>
    </source>
</evidence>
<keyword evidence="3" id="KW-0560">Oxidoreductase</keyword>
<evidence type="ECO:0000256" key="5">
    <source>
        <dbReference type="ARBA" id="ARBA00033748"/>
    </source>
</evidence>
<evidence type="ECO:0000256" key="6">
    <source>
        <dbReference type="PIRSR" id="PIRSR000337-1"/>
    </source>
</evidence>
<keyword evidence="2 6" id="KW-0288">FMN</keyword>
<dbReference type="GO" id="GO:0016705">
    <property type="term" value="F:oxidoreductase activity, acting on paired donors, with incorporation or reduction of molecular oxygen"/>
    <property type="evidence" value="ECO:0007669"/>
    <property type="project" value="InterPro"/>
</dbReference>
<feature type="domain" description="Luciferase-like" evidence="7">
    <location>
        <begin position="36"/>
        <end position="404"/>
    </location>
</feature>
<evidence type="ECO:0000256" key="2">
    <source>
        <dbReference type="ARBA" id="ARBA00022643"/>
    </source>
</evidence>
<dbReference type="Pfam" id="PF00296">
    <property type="entry name" value="Bac_luciferase"/>
    <property type="match status" value="1"/>
</dbReference>
<dbReference type="Gene3D" id="3.20.20.30">
    <property type="entry name" value="Luciferase-like domain"/>
    <property type="match status" value="1"/>
</dbReference>
<reference evidence="8 9" key="1">
    <citation type="submission" date="2020-08" db="EMBL/GenBank/DDBJ databases">
        <title>Sequencing the genomes of 1000 actinobacteria strains.</title>
        <authorList>
            <person name="Klenk H.-P."/>
        </authorList>
    </citation>
    <scope>NUCLEOTIDE SEQUENCE [LARGE SCALE GENOMIC DNA]</scope>
    <source>
        <strain evidence="8 9">DSM 105784</strain>
    </source>
</reference>
<feature type="binding site" evidence="6">
    <location>
        <position position="64"/>
    </location>
    <ligand>
        <name>FMN</name>
        <dbReference type="ChEBI" id="CHEBI:58210"/>
    </ligand>
</feature>
<dbReference type="EMBL" id="JACHMJ010000001">
    <property type="protein sequence ID" value="MBB5843484.1"/>
    <property type="molecule type" value="Genomic_DNA"/>
</dbReference>
<dbReference type="Proteomes" id="UP000536685">
    <property type="component" value="Unassembled WGS sequence"/>
</dbReference>
<protein>
    <submittedName>
        <fullName evidence="8">FMN-dependent oxidoreductase (Nitrilotriacetate monooxygenase family)</fullName>
    </submittedName>
</protein>
<dbReference type="InterPro" id="IPR051260">
    <property type="entry name" value="Diverse_substr_monoxygenases"/>
</dbReference>
<comment type="similarity">
    <text evidence="5">Belongs to the NtaA/SnaA/DszA monooxygenase family.</text>
</comment>
<dbReference type="RefSeq" id="WP_184236296.1">
    <property type="nucleotide sequence ID" value="NZ_JACHMJ010000001.1"/>
</dbReference>
<dbReference type="InterPro" id="IPR016215">
    <property type="entry name" value="NTA_MOA"/>
</dbReference>
<keyword evidence="4 8" id="KW-0503">Monooxygenase</keyword>
<dbReference type="GO" id="GO:0004497">
    <property type="term" value="F:monooxygenase activity"/>
    <property type="evidence" value="ECO:0007669"/>
    <property type="project" value="UniProtKB-KW"/>
</dbReference>
<evidence type="ECO:0000256" key="4">
    <source>
        <dbReference type="ARBA" id="ARBA00023033"/>
    </source>
</evidence>
<evidence type="ECO:0000313" key="8">
    <source>
        <dbReference type="EMBL" id="MBB5843484.1"/>
    </source>
</evidence>
<gene>
    <name evidence="8" type="ORF">HD599_001807</name>
</gene>
<evidence type="ECO:0000256" key="1">
    <source>
        <dbReference type="ARBA" id="ARBA00022630"/>
    </source>
</evidence>
<dbReference type="SUPFAM" id="SSF51679">
    <property type="entry name" value="Bacterial luciferase-like"/>
    <property type="match status" value="1"/>
</dbReference>
<proteinExistence type="inferred from homology"/>
<evidence type="ECO:0000256" key="3">
    <source>
        <dbReference type="ARBA" id="ARBA00023002"/>
    </source>
</evidence>
<comment type="caution">
    <text evidence="8">The sequence shown here is derived from an EMBL/GenBank/DDBJ whole genome shotgun (WGS) entry which is preliminary data.</text>
</comment>
<accession>A0A841AMC8</accession>
<dbReference type="PANTHER" id="PTHR30011:SF16">
    <property type="entry name" value="C2H2 FINGER DOMAIN TRANSCRIPTION FACTOR (EUROFUNG)-RELATED"/>
    <property type="match status" value="1"/>
</dbReference>
<keyword evidence="1 6" id="KW-0285">Flavoprotein</keyword>
<dbReference type="InterPro" id="IPR036661">
    <property type="entry name" value="Luciferase-like_sf"/>
</dbReference>
<evidence type="ECO:0000259" key="7">
    <source>
        <dbReference type="Pfam" id="PF00296"/>
    </source>
</evidence>
<dbReference type="AlphaFoldDB" id="A0A841AMC8"/>
<keyword evidence="9" id="KW-1185">Reference proteome</keyword>
<feature type="binding site" evidence="6">
    <location>
        <position position="110"/>
    </location>
    <ligand>
        <name>FMN</name>
        <dbReference type="ChEBI" id="CHEBI:58210"/>
    </ligand>
</feature>
<sequence>MNHPDIDTDPAHLHLAFDLSFTHSEGRWARPGSWTGRTFPDVRLFQELAVTAERGGIDMLFFGDGSGLPDTWRGSTDAAVEWGVQWPRHDMSPFIAAMSAVTEHIGFGLTYSSTFMHPFYVARLLNSLDHVTNGRIAFNVVASTRLSDAANFGYERLPEHGQRYERMDEFIDVCQRLWNSVEPDAIVMDRETGRFADPSKVHAIDHHGAFFDVKGPLTSVPSPQGHPVLVQAGNSPRGIATSAKFADLVFGFGGSVASQVRHRTMLDAELMANGRDPRAVGILWATQLVIGRTEDEARARKQEMLAYWGHEAVGAYLSYNSGYDFSTVGETIILGELNDEIVASGASPSGLVGQLVAELGVDHSMSREEFFERGWKHAVGYDTTMAGTAAQLADQLEENFAATGSRGGYMIGNPLSMPSSYIDIIELLVPELRRRGTMGPAYPGRTLRENLAS</sequence>
<name>A0A841AMC8_9MICO</name>